<dbReference type="RefSeq" id="WP_250197211.1">
    <property type="nucleotide sequence ID" value="NZ_CP097636.1"/>
</dbReference>
<reference evidence="4" key="1">
    <citation type="submission" date="2022-05" db="EMBL/GenBank/DDBJ databases">
        <title>An RpoN-dependent PEP-CTERM gene is involved in floc formation of an Aquincola tertiaricarbonis strain.</title>
        <authorList>
            <person name="Qiu D."/>
            <person name="Xia M."/>
        </authorList>
    </citation>
    <scope>NUCLEOTIDE SEQUENCE</scope>
    <source>
        <strain evidence="4">RN12</strain>
    </source>
</reference>
<accession>A0ABY4S951</accession>
<keyword evidence="5" id="KW-1185">Reference proteome</keyword>
<feature type="domain" description="Sodium symporter small subunit" evidence="3">
    <location>
        <begin position="21"/>
        <end position="90"/>
    </location>
</feature>
<keyword evidence="2" id="KW-1133">Transmembrane helix</keyword>
<evidence type="ECO:0000256" key="1">
    <source>
        <dbReference type="SAM" id="MobiDB-lite"/>
    </source>
</evidence>
<sequence>MSTEPASIAAPAAPQQGHPPGYWQRNRRLIGLLLAVWFAATFGVLFFARELSFQWLNWPFSFWFAAQGALLMYVVIVALYARVMNRADEAARQQDEAPPLA</sequence>
<name>A0ABY4S951_AQUTE</name>
<evidence type="ECO:0000259" key="3">
    <source>
        <dbReference type="Pfam" id="PF13937"/>
    </source>
</evidence>
<keyword evidence="2" id="KW-0472">Membrane</keyword>
<dbReference type="EMBL" id="CP097636">
    <property type="protein sequence ID" value="URI08994.1"/>
    <property type="molecule type" value="Genomic_DNA"/>
</dbReference>
<dbReference type="Pfam" id="PF13937">
    <property type="entry name" value="DUF4212"/>
    <property type="match status" value="1"/>
</dbReference>
<feature type="region of interest" description="Disordered" evidence="1">
    <location>
        <begin position="1"/>
        <end position="20"/>
    </location>
</feature>
<feature type="transmembrane region" description="Helical" evidence="2">
    <location>
        <begin position="60"/>
        <end position="83"/>
    </location>
</feature>
<dbReference type="NCBIfam" id="TIGR03647">
    <property type="entry name" value="Na_symport_sm"/>
    <property type="match status" value="1"/>
</dbReference>
<keyword evidence="2" id="KW-0812">Transmembrane</keyword>
<protein>
    <submittedName>
        <fullName evidence="4">DUF4212 domain-containing protein</fullName>
    </submittedName>
</protein>
<dbReference type="InterPro" id="IPR019886">
    <property type="entry name" value="Na_symporter_ssu"/>
</dbReference>
<feature type="transmembrane region" description="Helical" evidence="2">
    <location>
        <begin position="29"/>
        <end position="48"/>
    </location>
</feature>
<evidence type="ECO:0000313" key="5">
    <source>
        <dbReference type="Proteomes" id="UP001056201"/>
    </source>
</evidence>
<evidence type="ECO:0000256" key="2">
    <source>
        <dbReference type="SAM" id="Phobius"/>
    </source>
</evidence>
<gene>
    <name evidence="4" type="ORF">MW290_25855</name>
</gene>
<evidence type="ECO:0000313" key="4">
    <source>
        <dbReference type="EMBL" id="URI08994.1"/>
    </source>
</evidence>
<proteinExistence type="predicted"/>
<organism evidence="4 5">
    <name type="scientific">Aquincola tertiaricarbonis</name>
    <dbReference type="NCBI Taxonomy" id="391953"/>
    <lineage>
        <taxon>Bacteria</taxon>
        <taxon>Pseudomonadati</taxon>
        <taxon>Pseudomonadota</taxon>
        <taxon>Betaproteobacteria</taxon>
        <taxon>Burkholderiales</taxon>
        <taxon>Sphaerotilaceae</taxon>
        <taxon>Aquincola</taxon>
    </lineage>
</organism>
<dbReference type="Proteomes" id="UP001056201">
    <property type="component" value="Chromosome 2"/>
</dbReference>